<accession>A0ABW1TIB5</accession>
<evidence type="ECO:0000313" key="1">
    <source>
        <dbReference type="EMBL" id="MFC6261440.1"/>
    </source>
</evidence>
<protein>
    <submittedName>
        <fullName evidence="1">Type I-E CRISPR-associated protein Cse1/CasA</fullName>
    </submittedName>
</protein>
<dbReference type="Proteomes" id="UP001596283">
    <property type="component" value="Unassembled WGS sequence"/>
</dbReference>
<dbReference type="RefSeq" id="WP_225421836.1">
    <property type="nucleotide sequence ID" value="NZ_JBHSSI010000065.1"/>
</dbReference>
<dbReference type="InterPro" id="IPR013381">
    <property type="entry name" value="CRISPR-assoc_prot_Cse1"/>
</dbReference>
<proteinExistence type="predicted"/>
<dbReference type="Gene3D" id="1.10.132.100">
    <property type="match status" value="1"/>
</dbReference>
<dbReference type="EMBL" id="JBHSSI010000065">
    <property type="protein sequence ID" value="MFC6261440.1"/>
    <property type="molecule type" value="Genomic_DNA"/>
</dbReference>
<keyword evidence="2" id="KW-1185">Reference proteome</keyword>
<dbReference type="Pfam" id="PF09481">
    <property type="entry name" value="CRISPR_Cse1"/>
    <property type="match status" value="1"/>
</dbReference>
<comment type="caution">
    <text evidence="1">The sequence shown here is derived from an EMBL/GenBank/DDBJ whole genome shotgun (WGS) entry which is preliminary data.</text>
</comment>
<evidence type="ECO:0000313" key="2">
    <source>
        <dbReference type="Proteomes" id="UP001596283"/>
    </source>
</evidence>
<sequence length="571" mass="64983">MVDSKKFNLTTDPWIKVVTTETNQEKKISLIELFENASRYQQLAGDMHSQDLALLRLLLAILTTVYSRVDANGEQYSWLDGDMSSPEDLEIDLDAFDDDDGEDTLFSTWGQLYHTGHFSSAVTDYLAGHAADFEFFGDRPFYQASTEDYDALVPENRKVAAGKGQVLVKQMNRRISESANTPDIFTPKSGDAKNKVSLDELVRWVITYQNFTGVTDKTKVVTEEKFSNSGGWIYRLNPVFAKGKTLFDTLMLNLVLVDTRQDSTEYALQQPVWEAKSVRDYVAQRKAQILPDNLSELYTTWSRLLHIEWQDGQPTILSAGIPTFAYEDALIEPMTTWKFDKKTNAYRPAGKSLRSLGIAMWRNFGQYVKVRREDDMHEPGIVIWLRALKQKQLIAHDAPLYLNSVALISDGNATSQSPAVEVVDDMALQADVLFDDELAERWPLRIEEVIETTQTIGNDYYHFATDIGKIRNLDTRTFANGMSAKFYERLNEPFKAWLGSLSGQDDRDAKINLWKATLEKIVVMAVDNDMQASSPRDVRGISDNHGQPLNIFTAKNHLMYNVRRDLNLKKE</sequence>
<name>A0ABW1TIB5_9LACO</name>
<reference evidence="2" key="1">
    <citation type="journal article" date="2019" name="Int. J. Syst. Evol. Microbiol.">
        <title>The Global Catalogue of Microorganisms (GCM) 10K type strain sequencing project: providing services to taxonomists for standard genome sequencing and annotation.</title>
        <authorList>
            <consortium name="The Broad Institute Genomics Platform"/>
            <consortium name="The Broad Institute Genome Sequencing Center for Infectious Disease"/>
            <person name="Wu L."/>
            <person name="Ma J."/>
        </authorList>
    </citation>
    <scope>NUCLEOTIDE SEQUENCE [LARGE SCALE GENOMIC DNA]</scope>
    <source>
        <strain evidence="2">CCM 8908</strain>
    </source>
</reference>
<organism evidence="1 2">
    <name type="scientific">Levilactobacillus fujinensis</name>
    <dbReference type="NCBI Taxonomy" id="2486024"/>
    <lineage>
        <taxon>Bacteria</taxon>
        <taxon>Bacillati</taxon>
        <taxon>Bacillota</taxon>
        <taxon>Bacilli</taxon>
        <taxon>Lactobacillales</taxon>
        <taxon>Lactobacillaceae</taxon>
        <taxon>Levilactobacillus</taxon>
    </lineage>
</organism>
<gene>
    <name evidence="1" type="ORF">ACFP1C_10845</name>
</gene>